<organism evidence="1 2">
    <name type="scientific">Thalassoglobus polymorphus</name>
    <dbReference type="NCBI Taxonomy" id="2527994"/>
    <lineage>
        <taxon>Bacteria</taxon>
        <taxon>Pseudomonadati</taxon>
        <taxon>Planctomycetota</taxon>
        <taxon>Planctomycetia</taxon>
        <taxon>Planctomycetales</taxon>
        <taxon>Planctomycetaceae</taxon>
        <taxon>Thalassoglobus</taxon>
    </lineage>
</organism>
<protein>
    <submittedName>
        <fullName evidence="1">Uncharacterized protein</fullName>
    </submittedName>
</protein>
<proteinExistence type="predicted"/>
<evidence type="ECO:0000313" key="2">
    <source>
        <dbReference type="Proteomes" id="UP000315724"/>
    </source>
</evidence>
<keyword evidence="2" id="KW-1185">Reference proteome</keyword>
<gene>
    <name evidence="1" type="ORF">Mal48_31720</name>
</gene>
<dbReference type="EMBL" id="CP036267">
    <property type="protein sequence ID" value="QDT33916.1"/>
    <property type="molecule type" value="Genomic_DNA"/>
</dbReference>
<name>A0A517QQK1_9PLAN</name>
<evidence type="ECO:0000313" key="1">
    <source>
        <dbReference type="EMBL" id="QDT33916.1"/>
    </source>
</evidence>
<reference evidence="1 2" key="1">
    <citation type="submission" date="2019-02" db="EMBL/GenBank/DDBJ databases">
        <title>Deep-cultivation of Planctomycetes and their phenomic and genomic characterization uncovers novel biology.</title>
        <authorList>
            <person name="Wiegand S."/>
            <person name="Jogler M."/>
            <person name="Boedeker C."/>
            <person name="Pinto D."/>
            <person name="Vollmers J."/>
            <person name="Rivas-Marin E."/>
            <person name="Kohn T."/>
            <person name="Peeters S.H."/>
            <person name="Heuer A."/>
            <person name="Rast P."/>
            <person name="Oberbeckmann S."/>
            <person name="Bunk B."/>
            <person name="Jeske O."/>
            <person name="Meyerdierks A."/>
            <person name="Storesund J.E."/>
            <person name="Kallscheuer N."/>
            <person name="Luecker S."/>
            <person name="Lage O.M."/>
            <person name="Pohl T."/>
            <person name="Merkel B.J."/>
            <person name="Hornburger P."/>
            <person name="Mueller R.-W."/>
            <person name="Bruemmer F."/>
            <person name="Labrenz M."/>
            <person name="Spormann A.M."/>
            <person name="Op den Camp H."/>
            <person name="Overmann J."/>
            <person name="Amann R."/>
            <person name="Jetten M.S.M."/>
            <person name="Mascher T."/>
            <person name="Medema M.H."/>
            <person name="Devos D.P."/>
            <person name="Kaster A.-K."/>
            <person name="Ovreas L."/>
            <person name="Rohde M."/>
            <person name="Galperin M.Y."/>
            <person name="Jogler C."/>
        </authorList>
    </citation>
    <scope>NUCLEOTIDE SEQUENCE [LARGE SCALE GENOMIC DNA]</scope>
    <source>
        <strain evidence="1 2">Mal48</strain>
    </source>
</reference>
<dbReference type="KEGG" id="tpol:Mal48_31720"/>
<sequence length="55" mass="6071">MSGDTLPVALIALKLCVTQRCQKATPHAQTAQTACKSPRILRLRQTVSTESTFLW</sequence>
<accession>A0A517QQK1</accession>
<dbReference type="AlphaFoldDB" id="A0A517QQK1"/>
<dbReference type="Proteomes" id="UP000315724">
    <property type="component" value="Chromosome"/>
</dbReference>